<feature type="region of interest" description="Disordered" evidence="2">
    <location>
        <begin position="279"/>
        <end position="299"/>
    </location>
</feature>
<evidence type="ECO:0000256" key="1">
    <source>
        <dbReference type="SAM" id="Coils"/>
    </source>
</evidence>
<dbReference type="Proteomes" id="UP000254701">
    <property type="component" value="Unassembled WGS sequence"/>
</dbReference>
<accession>A0A380WK67</accession>
<protein>
    <submittedName>
        <fullName evidence="3">Uncharacterized protein</fullName>
    </submittedName>
</protein>
<name>A0A380WK67_AMIAI</name>
<sequence length="359" mass="38652">MSLVHQIMPAGEQPISSLIRYDAACRALAEAKSVDDVKDIRDHAEAMRAYARQAKNQQLEVDAAEIRIRAERRLGQLIEAQKDTVGLNTGALRRGLQENPRDDRPTLAEAGIDKNLANRARKMAAIPEAEFTEIVSEWRGRVERENERVSVNLVKSGERHVAKQRPAGIRVDDEEQQYNDLQNAWNCAAHAARVHFLAVNELQFQAKASEDNGATGKATMRPADCMTGEVSRVDAGRTASATSETMDVTGGESAATNSQLDGGAFVAVKGKARLANADSVEPSLSNAHSVPSSSQATEQTGAVPVIPAAPVAPYKALSKADQIRQLRPHCQHPGTDLCGGSGRNHCHACKKLMAEGEAA</sequence>
<evidence type="ECO:0000256" key="2">
    <source>
        <dbReference type="SAM" id="MobiDB-lite"/>
    </source>
</evidence>
<evidence type="ECO:0000313" key="4">
    <source>
        <dbReference type="Proteomes" id="UP000254701"/>
    </source>
</evidence>
<feature type="coiled-coil region" evidence="1">
    <location>
        <begin position="47"/>
        <end position="74"/>
    </location>
</feature>
<dbReference type="EMBL" id="UFSM01000001">
    <property type="protein sequence ID" value="SUU89377.1"/>
    <property type="molecule type" value="Genomic_DNA"/>
</dbReference>
<dbReference type="OrthoDB" id="189843at2"/>
<proteinExistence type="predicted"/>
<gene>
    <name evidence="3" type="ORF">NCTC10684_02616</name>
</gene>
<organism evidence="3 4">
    <name type="scientific">Aminobacter aminovorans</name>
    <name type="common">Chelatobacter heintzii</name>
    <dbReference type="NCBI Taxonomy" id="83263"/>
    <lineage>
        <taxon>Bacteria</taxon>
        <taxon>Pseudomonadati</taxon>
        <taxon>Pseudomonadota</taxon>
        <taxon>Alphaproteobacteria</taxon>
        <taxon>Hyphomicrobiales</taxon>
        <taxon>Phyllobacteriaceae</taxon>
        <taxon>Aminobacter</taxon>
    </lineage>
</organism>
<feature type="compositionally biased region" description="Polar residues" evidence="2">
    <location>
        <begin position="282"/>
        <end position="299"/>
    </location>
</feature>
<keyword evidence="1" id="KW-0175">Coiled coil</keyword>
<feature type="region of interest" description="Disordered" evidence="2">
    <location>
        <begin position="234"/>
        <end position="255"/>
    </location>
</feature>
<reference evidence="3 4" key="1">
    <citation type="submission" date="2018-06" db="EMBL/GenBank/DDBJ databases">
        <authorList>
            <consortium name="Pathogen Informatics"/>
            <person name="Doyle S."/>
        </authorList>
    </citation>
    <scope>NUCLEOTIDE SEQUENCE [LARGE SCALE GENOMIC DNA]</scope>
    <source>
        <strain evidence="3 4">NCTC10684</strain>
    </source>
</reference>
<dbReference type="AlphaFoldDB" id="A0A380WK67"/>
<dbReference type="RefSeq" id="WP_115731554.1">
    <property type="nucleotide sequence ID" value="NZ_BAAAVY010000002.1"/>
</dbReference>
<evidence type="ECO:0000313" key="3">
    <source>
        <dbReference type="EMBL" id="SUU89377.1"/>
    </source>
</evidence>